<feature type="transmembrane region" description="Helical" evidence="6">
    <location>
        <begin position="444"/>
        <end position="463"/>
    </location>
</feature>
<feature type="transmembrane region" description="Helical" evidence="6">
    <location>
        <begin position="291"/>
        <end position="308"/>
    </location>
</feature>
<feature type="transmembrane region" description="Helical" evidence="6">
    <location>
        <begin position="320"/>
        <end position="344"/>
    </location>
</feature>
<evidence type="ECO:0000313" key="7">
    <source>
        <dbReference type="EMBL" id="OXE45766.1"/>
    </source>
</evidence>
<feature type="transmembrane region" description="Helical" evidence="6">
    <location>
        <begin position="383"/>
        <end position="411"/>
    </location>
</feature>
<feature type="transmembrane region" description="Helical" evidence="6">
    <location>
        <begin position="211"/>
        <end position="234"/>
    </location>
</feature>
<gene>
    <name evidence="7" type="ORF">ADH67_10065</name>
</gene>
<dbReference type="InterPro" id="IPR030676">
    <property type="entry name" value="CitT-rel"/>
</dbReference>
<evidence type="ECO:0000256" key="1">
    <source>
        <dbReference type="ARBA" id="ARBA00004141"/>
    </source>
</evidence>
<keyword evidence="4 6" id="KW-1133">Transmembrane helix</keyword>
<dbReference type="PIRSF" id="PIRSF002457">
    <property type="entry name" value="DASS"/>
    <property type="match status" value="1"/>
</dbReference>
<dbReference type="AlphaFoldDB" id="A0A227KG26"/>
<comment type="caution">
    <text evidence="7">The sequence shown here is derived from an EMBL/GenBank/DDBJ whole genome shotgun (WGS) entry which is preliminary data.</text>
</comment>
<dbReference type="EMBL" id="NHMP01000007">
    <property type="protein sequence ID" value="OXE45766.1"/>
    <property type="molecule type" value="Genomic_DNA"/>
</dbReference>
<keyword evidence="8" id="KW-1185">Reference proteome</keyword>
<evidence type="ECO:0000256" key="3">
    <source>
        <dbReference type="ARBA" id="ARBA00022692"/>
    </source>
</evidence>
<reference evidence="8" key="1">
    <citation type="submission" date="2017-05" db="EMBL/GenBank/DDBJ databases">
        <title>Improved OligoMM genomes.</title>
        <authorList>
            <person name="Garzetti D."/>
        </authorList>
    </citation>
    <scope>NUCLEOTIDE SEQUENCE [LARGE SCALE GENOMIC DNA]</scope>
    <source>
        <strain evidence="8">YL45</strain>
    </source>
</reference>
<dbReference type="GO" id="GO:0016020">
    <property type="term" value="C:membrane"/>
    <property type="evidence" value="ECO:0007669"/>
    <property type="project" value="UniProtKB-SubCell"/>
</dbReference>
<feature type="transmembrane region" description="Helical" evidence="6">
    <location>
        <begin position="75"/>
        <end position="93"/>
    </location>
</feature>
<evidence type="ECO:0000313" key="8">
    <source>
        <dbReference type="Proteomes" id="UP000214610"/>
    </source>
</evidence>
<dbReference type="GeneID" id="78361354"/>
<proteinExistence type="inferred from homology"/>
<keyword evidence="3 6" id="KW-0812">Transmembrane</keyword>
<comment type="subcellular location">
    <subcellularLocation>
        <location evidence="1">Membrane</location>
        <topology evidence="1">Multi-pass membrane protein</topology>
    </subcellularLocation>
</comment>
<evidence type="ECO:0000256" key="5">
    <source>
        <dbReference type="ARBA" id="ARBA00023136"/>
    </source>
</evidence>
<evidence type="ECO:0000256" key="2">
    <source>
        <dbReference type="ARBA" id="ARBA00007349"/>
    </source>
</evidence>
<accession>A0A227KG26</accession>
<keyword evidence="5 6" id="KW-0472">Membrane</keyword>
<dbReference type="InterPro" id="IPR001898">
    <property type="entry name" value="SLC13A/DASS"/>
</dbReference>
<dbReference type="PANTHER" id="PTHR42826">
    <property type="entry name" value="DICARBOXYLATE TRANSPORTER 2.1, CHLOROPLASTIC"/>
    <property type="match status" value="1"/>
</dbReference>
<evidence type="ECO:0000256" key="6">
    <source>
        <dbReference type="SAM" id="Phobius"/>
    </source>
</evidence>
<dbReference type="Pfam" id="PF00939">
    <property type="entry name" value="Na_sulph_symp"/>
    <property type="match status" value="1"/>
</dbReference>
<dbReference type="RefSeq" id="WP_066592594.1">
    <property type="nucleotide sequence ID" value="NZ_CP065313.1"/>
</dbReference>
<feature type="transmembrane region" description="Helical" evidence="6">
    <location>
        <begin position="267"/>
        <end position="285"/>
    </location>
</feature>
<dbReference type="NCBIfam" id="TIGR00785">
    <property type="entry name" value="dass"/>
    <property type="match status" value="1"/>
</dbReference>
<name>A0A227KG26_9BURK</name>
<organism evidence="7 8">
    <name type="scientific">Turicimonas muris</name>
    <dbReference type="NCBI Taxonomy" id="1796652"/>
    <lineage>
        <taxon>Bacteria</taxon>
        <taxon>Pseudomonadati</taxon>
        <taxon>Pseudomonadota</taxon>
        <taxon>Betaproteobacteria</taxon>
        <taxon>Burkholderiales</taxon>
        <taxon>Sutterellaceae</taxon>
        <taxon>Turicimonas</taxon>
    </lineage>
</organism>
<feature type="transmembrane region" description="Helical" evidence="6">
    <location>
        <begin position="350"/>
        <end position="371"/>
    </location>
</feature>
<protein>
    <submittedName>
        <fullName evidence="7">Anion permease</fullName>
    </submittedName>
</protein>
<evidence type="ECO:0000256" key="4">
    <source>
        <dbReference type="ARBA" id="ARBA00022989"/>
    </source>
</evidence>
<dbReference type="GO" id="GO:0022857">
    <property type="term" value="F:transmembrane transporter activity"/>
    <property type="evidence" value="ECO:0007669"/>
    <property type="project" value="InterPro"/>
</dbReference>
<comment type="similarity">
    <text evidence="2">Belongs to the SLC13A/DASS transporter (TC 2.A.47) family. DIT1 subfamily.</text>
</comment>
<sequence length="469" mass="50172">MSKTSRNWIIVLGLELIVWICPTPEGLTPMAWHLFAIFIATIAGFILQPISMGAVAFLALTFCAVTGVLKTGEALMGFGNGTIWLIVCAFFLSRGFIKTGFGKRIAFVIIKYIGRSSLSLGYSIALSELVISPAMPSATARGGGVFYPIVQSLSNAFGSSPGPTAGKIGKYLMQVGYHTDAVTCMMFLTSMAGNPLCVGLAESTLGVEVTWMGWAVAAIVPGLISLFLVPLVMLKLSPPELKAMPDAHNLAVKELENMGPMTLQEKVLAFVFVLCLILWATGSWTKLGATPVAMLAVSIMLVFKVLDWKDILSEKGAWDAMFWMGGLVALATALAKSGFIAWIAKIIGTAIAAANLGWIASFIAITLIYTYSHYCFASVTTRISAMYAAFIAVAAACGVPGLLVALAFGFFANCPISLTHYGNGCGPVYFGAGYVSQSEWWRNGFVICTINVVIWLTIGMAWWKVIGLY</sequence>
<dbReference type="Proteomes" id="UP000214610">
    <property type="component" value="Unassembled WGS sequence"/>
</dbReference>